<evidence type="ECO:0000256" key="4">
    <source>
        <dbReference type="ARBA" id="ARBA00022737"/>
    </source>
</evidence>
<dbReference type="InterPro" id="IPR036465">
    <property type="entry name" value="vWFA_dom_sf"/>
</dbReference>
<dbReference type="PRINTS" id="PR00453">
    <property type="entry name" value="VWFADOMAIN"/>
</dbReference>
<gene>
    <name evidence="7" type="ORF">C0Q70_20102</name>
</gene>
<feature type="domain" description="VWFA" evidence="6">
    <location>
        <begin position="73"/>
        <end position="250"/>
    </location>
</feature>
<evidence type="ECO:0000313" key="7">
    <source>
        <dbReference type="EMBL" id="PVD19612.1"/>
    </source>
</evidence>
<organism evidence="7 8">
    <name type="scientific">Pomacea canaliculata</name>
    <name type="common">Golden apple snail</name>
    <dbReference type="NCBI Taxonomy" id="400727"/>
    <lineage>
        <taxon>Eukaryota</taxon>
        <taxon>Metazoa</taxon>
        <taxon>Spiralia</taxon>
        <taxon>Lophotrochozoa</taxon>
        <taxon>Mollusca</taxon>
        <taxon>Gastropoda</taxon>
        <taxon>Caenogastropoda</taxon>
        <taxon>Architaenioglossa</taxon>
        <taxon>Ampullarioidea</taxon>
        <taxon>Ampullariidae</taxon>
        <taxon>Pomacea</taxon>
    </lineage>
</organism>
<accession>A0A2T7NER0</accession>
<dbReference type="SUPFAM" id="SSF53300">
    <property type="entry name" value="vWA-like"/>
    <property type="match status" value="1"/>
</dbReference>
<dbReference type="OrthoDB" id="6022609at2759"/>
<sequence>MGGTREIFIKQSQVDTAPVDPIVNPPFQSHIPRGLVLTLSPSLTCNVLPLGDTVVHRPLSCTGGAECQEKVADIVFLLDSSVSLWLREFGAQLAFVQDIVHSFTIGPNNIRVGVVTFSSDVRLDIRLNQYMDKKDLRLAVSKITEWRVAHAPGDAIHFVHTSMFQPENGGRPWAAHILVLITDGYSYEPNKTQHEAAVARDKGIEIFAIGVKEAAYEGHTELYGIASEPKDMHVFNVDQYEKLSNIEEAVSTRACQHR</sequence>
<keyword evidence="5" id="KW-0325">Glycoprotein</keyword>
<name>A0A2T7NER0_POMCA</name>
<dbReference type="PANTHER" id="PTHR24020">
    <property type="entry name" value="COLLAGEN ALPHA"/>
    <property type="match status" value="1"/>
</dbReference>
<evidence type="ECO:0000256" key="5">
    <source>
        <dbReference type="ARBA" id="ARBA00023180"/>
    </source>
</evidence>
<dbReference type="Pfam" id="PF00092">
    <property type="entry name" value="VWA"/>
    <property type="match status" value="1"/>
</dbReference>
<dbReference type="InterPro" id="IPR050525">
    <property type="entry name" value="ECM_Assembly_Org"/>
</dbReference>
<comment type="caution">
    <text evidence="7">The sequence shown here is derived from an EMBL/GenBank/DDBJ whole genome shotgun (WGS) entry which is preliminary data.</text>
</comment>
<dbReference type="InterPro" id="IPR002035">
    <property type="entry name" value="VWF_A"/>
</dbReference>
<comment type="subcellular location">
    <subcellularLocation>
        <location evidence="1">Secreted</location>
    </subcellularLocation>
</comment>
<keyword evidence="8" id="KW-1185">Reference proteome</keyword>
<keyword evidence="4" id="KW-0677">Repeat</keyword>
<evidence type="ECO:0000256" key="1">
    <source>
        <dbReference type="ARBA" id="ARBA00004613"/>
    </source>
</evidence>
<dbReference type="SMART" id="SM00327">
    <property type="entry name" value="VWA"/>
    <property type="match status" value="1"/>
</dbReference>
<proteinExistence type="predicted"/>
<dbReference type="PROSITE" id="PS50234">
    <property type="entry name" value="VWFA"/>
    <property type="match status" value="1"/>
</dbReference>
<dbReference type="GO" id="GO:0005576">
    <property type="term" value="C:extracellular region"/>
    <property type="evidence" value="ECO:0007669"/>
    <property type="project" value="UniProtKB-SubCell"/>
</dbReference>
<reference evidence="7 8" key="1">
    <citation type="submission" date="2018-04" db="EMBL/GenBank/DDBJ databases">
        <title>The genome of golden apple snail Pomacea canaliculata provides insight into stress tolerance and invasive adaptation.</title>
        <authorList>
            <person name="Liu C."/>
            <person name="Liu B."/>
            <person name="Ren Y."/>
            <person name="Zhang Y."/>
            <person name="Wang H."/>
            <person name="Li S."/>
            <person name="Jiang F."/>
            <person name="Yin L."/>
            <person name="Zhang G."/>
            <person name="Qian W."/>
            <person name="Fan W."/>
        </authorList>
    </citation>
    <scope>NUCLEOTIDE SEQUENCE [LARGE SCALE GENOMIC DNA]</scope>
    <source>
        <strain evidence="7">SZHN2017</strain>
        <tissue evidence="7">Muscle</tissue>
    </source>
</reference>
<dbReference type="PANTHER" id="PTHR24020:SF84">
    <property type="entry name" value="VWFA DOMAIN-CONTAINING PROTEIN"/>
    <property type="match status" value="1"/>
</dbReference>
<evidence type="ECO:0000256" key="3">
    <source>
        <dbReference type="ARBA" id="ARBA00022729"/>
    </source>
</evidence>
<dbReference type="Gene3D" id="3.40.50.410">
    <property type="entry name" value="von Willebrand factor, type A domain"/>
    <property type="match status" value="1"/>
</dbReference>
<protein>
    <recommendedName>
        <fullName evidence="6">VWFA domain-containing protein</fullName>
    </recommendedName>
</protein>
<evidence type="ECO:0000313" key="8">
    <source>
        <dbReference type="Proteomes" id="UP000245119"/>
    </source>
</evidence>
<dbReference type="EMBL" id="PZQS01000013">
    <property type="protein sequence ID" value="PVD19612.1"/>
    <property type="molecule type" value="Genomic_DNA"/>
</dbReference>
<dbReference type="AlphaFoldDB" id="A0A2T7NER0"/>
<dbReference type="FunFam" id="3.40.50.410:FF:000004">
    <property type="entry name" value="collagen alpha-6(VI) chain"/>
    <property type="match status" value="1"/>
</dbReference>
<dbReference type="Proteomes" id="UP000245119">
    <property type="component" value="Linkage Group LG13"/>
</dbReference>
<keyword evidence="2" id="KW-0964">Secreted</keyword>
<evidence type="ECO:0000259" key="6">
    <source>
        <dbReference type="PROSITE" id="PS50234"/>
    </source>
</evidence>
<evidence type="ECO:0000256" key="2">
    <source>
        <dbReference type="ARBA" id="ARBA00022525"/>
    </source>
</evidence>
<keyword evidence="3" id="KW-0732">Signal</keyword>